<dbReference type="GO" id="GO:0007165">
    <property type="term" value="P:signal transduction"/>
    <property type="evidence" value="ECO:0007669"/>
    <property type="project" value="UniProtKB-KW"/>
</dbReference>
<gene>
    <name evidence="5" type="ORF">IPH26_06320</name>
</gene>
<evidence type="ECO:0000313" key="6">
    <source>
        <dbReference type="Proteomes" id="UP000807785"/>
    </source>
</evidence>
<evidence type="ECO:0000256" key="2">
    <source>
        <dbReference type="PROSITE-ProRule" id="PRU00284"/>
    </source>
</evidence>
<name>A0A9D7E2L1_9PROT</name>
<dbReference type="EMBL" id="JADJEV010000003">
    <property type="protein sequence ID" value="MBK6972567.1"/>
    <property type="molecule type" value="Genomic_DNA"/>
</dbReference>
<dbReference type="PROSITE" id="PS50111">
    <property type="entry name" value="CHEMOTAXIS_TRANSDUC_2"/>
    <property type="match status" value="1"/>
</dbReference>
<dbReference type="InterPro" id="IPR025991">
    <property type="entry name" value="Chemoreceptor_zinc-bind_dom"/>
</dbReference>
<sequence>MFCSKHIQENQQLREKLNQAEAKLNDRAKELEALRTERDVASRNCDELRVRQVMFAGVFERIGLYGDSVQQVQGSLAQLAIGMKDEREHSIRAASTLNANLVAVERIAGNLRDMSERTSATSSKVEQLNERTSQIGGIVQLIKDVADQTNLLALNAAIEAARAGEQGRGFAVVADEVRKLAERTATATRDIASLVSTIQQETRDVKAMMELSPQQATEFARDGEEATRSMQGLNDLTRGMTGTIAASALRSFVETAKFDHLVFKLEIYQVFFGVSAKQPGDFASHTTCRLGKWYYEGDGKECFSKLPGYKEVESPHMRVHRHGVEAVRCFHAQAFDQGLVELREMEAASLNVLQELERMAVSGRTDPSVLCVHH</sequence>
<evidence type="ECO:0000256" key="3">
    <source>
        <dbReference type="SAM" id="Coils"/>
    </source>
</evidence>
<evidence type="ECO:0000313" key="5">
    <source>
        <dbReference type="EMBL" id="MBK6972567.1"/>
    </source>
</evidence>
<dbReference type="Gene3D" id="1.10.287.950">
    <property type="entry name" value="Methyl-accepting chemotaxis protein"/>
    <property type="match status" value="1"/>
</dbReference>
<feature type="coiled-coil region" evidence="3">
    <location>
        <begin position="3"/>
        <end position="51"/>
    </location>
</feature>
<evidence type="ECO:0000259" key="4">
    <source>
        <dbReference type="PROSITE" id="PS50111"/>
    </source>
</evidence>
<dbReference type="AlphaFoldDB" id="A0A9D7E2L1"/>
<keyword evidence="1 2" id="KW-0807">Transducer</keyword>
<dbReference type="Gene3D" id="1.20.120.30">
    <property type="entry name" value="Aspartate receptor, ligand-binding domain"/>
    <property type="match status" value="1"/>
</dbReference>
<dbReference type="GO" id="GO:0016020">
    <property type="term" value="C:membrane"/>
    <property type="evidence" value="ECO:0007669"/>
    <property type="project" value="InterPro"/>
</dbReference>
<comment type="caution">
    <text evidence="5">The sequence shown here is derived from an EMBL/GenBank/DDBJ whole genome shotgun (WGS) entry which is preliminary data.</text>
</comment>
<keyword evidence="3" id="KW-0175">Coiled coil</keyword>
<dbReference type="Proteomes" id="UP000807785">
    <property type="component" value="Unassembled WGS sequence"/>
</dbReference>
<proteinExistence type="predicted"/>
<dbReference type="Pfam" id="PF00015">
    <property type="entry name" value="MCPsignal"/>
    <property type="match status" value="1"/>
</dbReference>
<dbReference type="PANTHER" id="PTHR32089:SF112">
    <property type="entry name" value="LYSOZYME-LIKE PROTEIN-RELATED"/>
    <property type="match status" value="1"/>
</dbReference>
<organism evidence="5 6">
    <name type="scientific">Candidatus Methylophosphatis roskildensis</name>
    <dbReference type="NCBI Taxonomy" id="2899263"/>
    <lineage>
        <taxon>Bacteria</taxon>
        <taxon>Pseudomonadati</taxon>
        <taxon>Pseudomonadota</taxon>
        <taxon>Betaproteobacteria</taxon>
        <taxon>Nitrosomonadales</taxon>
        <taxon>Sterolibacteriaceae</taxon>
        <taxon>Candidatus Methylophosphatis</taxon>
    </lineage>
</organism>
<dbReference type="Pfam" id="PF13682">
    <property type="entry name" value="CZB"/>
    <property type="match status" value="1"/>
</dbReference>
<dbReference type="SUPFAM" id="SSF58104">
    <property type="entry name" value="Methyl-accepting chemotaxis protein (MCP) signaling domain"/>
    <property type="match status" value="1"/>
</dbReference>
<dbReference type="PANTHER" id="PTHR32089">
    <property type="entry name" value="METHYL-ACCEPTING CHEMOTAXIS PROTEIN MCPB"/>
    <property type="match status" value="1"/>
</dbReference>
<dbReference type="SMART" id="SM00283">
    <property type="entry name" value="MA"/>
    <property type="match status" value="1"/>
</dbReference>
<feature type="domain" description="Methyl-accepting transducer" evidence="4">
    <location>
        <begin position="68"/>
        <end position="254"/>
    </location>
</feature>
<dbReference type="InterPro" id="IPR004089">
    <property type="entry name" value="MCPsignal_dom"/>
</dbReference>
<reference evidence="5" key="1">
    <citation type="submission" date="2020-10" db="EMBL/GenBank/DDBJ databases">
        <title>Connecting structure to function with the recovery of over 1000 high-quality activated sludge metagenome-assembled genomes encoding full-length rRNA genes using long-read sequencing.</title>
        <authorList>
            <person name="Singleton C.M."/>
            <person name="Petriglieri F."/>
            <person name="Kristensen J.M."/>
            <person name="Kirkegaard R.H."/>
            <person name="Michaelsen T.Y."/>
            <person name="Andersen M.H."/>
            <person name="Karst S.M."/>
            <person name="Dueholm M.S."/>
            <person name="Nielsen P.H."/>
            <person name="Albertsen M."/>
        </authorList>
    </citation>
    <scope>NUCLEOTIDE SEQUENCE</scope>
    <source>
        <strain evidence="5">Bjer_18-Q3-R1-45_BAT3C.347</strain>
    </source>
</reference>
<protein>
    <submittedName>
        <fullName evidence="5">CZB domain-containing protein</fullName>
    </submittedName>
</protein>
<accession>A0A9D7E2L1</accession>
<evidence type="ECO:0000256" key="1">
    <source>
        <dbReference type="ARBA" id="ARBA00023224"/>
    </source>
</evidence>